<organism evidence="3 4">
    <name type="scientific">Symbiobacterium thermophilum</name>
    <dbReference type="NCBI Taxonomy" id="2734"/>
    <lineage>
        <taxon>Bacteria</taxon>
        <taxon>Bacillati</taxon>
        <taxon>Bacillota</taxon>
        <taxon>Clostridia</taxon>
        <taxon>Eubacteriales</taxon>
        <taxon>Symbiobacteriaceae</taxon>
        <taxon>Symbiobacterium</taxon>
    </lineage>
</organism>
<feature type="compositionally biased region" description="Polar residues" evidence="2">
    <location>
        <begin position="63"/>
        <end position="74"/>
    </location>
</feature>
<sequence>MSCTGCPWKGANPSGSPQAGASCPGCTPAAGWSPTGIPGERRASTSWTSPRRRRGGCCPTTPGRCSSTRTSRLTAPSCWSPGSAWRRPSSGRAAGSRPTSTSSSGSDGRRPGGRETAAAGENYRRGGGQKMVNVYDHAHSLARALKESQEYKSFQAAREKIKGKPAAEQMIADFHKRQMELQAEVLQGKELTQEQKEGLERLYNVLIQDLDIRDYLMAEQRLGTLLSDVYKIIGEAVDVDLPFTK</sequence>
<reference evidence="3" key="1">
    <citation type="submission" date="2017-11" db="EMBL/GenBank/DDBJ databases">
        <title>Three new genomes from thermophilic consortium.</title>
        <authorList>
            <person name="Quaggio R."/>
            <person name="Amgarten D."/>
            <person name="Setubal J.C."/>
        </authorList>
    </citation>
    <scope>NUCLEOTIDE SEQUENCE</scope>
    <source>
        <strain evidence="3">ZCTH01-B2</strain>
    </source>
</reference>
<accession>A0A953IAQ0</accession>
<evidence type="ECO:0000256" key="2">
    <source>
        <dbReference type="SAM" id="MobiDB-lite"/>
    </source>
</evidence>
<feature type="region of interest" description="Disordered" evidence="2">
    <location>
        <begin position="1"/>
        <end position="128"/>
    </location>
</feature>
<dbReference type="SUPFAM" id="SSF158622">
    <property type="entry name" value="YheA/YmcA-like"/>
    <property type="match status" value="1"/>
</dbReference>
<protein>
    <recommendedName>
        <fullName evidence="1">UPF0342 protein CWE10_00355</fullName>
    </recommendedName>
</protein>
<feature type="compositionally biased region" description="Low complexity" evidence="2">
    <location>
        <begin position="79"/>
        <end position="106"/>
    </location>
</feature>
<dbReference type="HAMAP" id="MF_01526">
    <property type="entry name" value="UPF0342"/>
    <property type="match status" value="1"/>
</dbReference>
<comment type="similarity">
    <text evidence="1">Belongs to the UPF0342 family.</text>
</comment>
<dbReference type="EMBL" id="PIUK01000001">
    <property type="protein sequence ID" value="MBY6274660.1"/>
    <property type="molecule type" value="Genomic_DNA"/>
</dbReference>
<dbReference type="Proteomes" id="UP000732377">
    <property type="component" value="Unassembled WGS sequence"/>
</dbReference>
<dbReference type="InterPro" id="IPR010368">
    <property type="entry name" value="Com_YlbF"/>
</dbReference>
<name>A0A953IAQ0_SYMTR</name>
<comment type="caution">
    <text evidence="3">The sequence shown here is derived from an EMBL/GenBank/DDBJ whole genome shotgun (WGS) entry which is preliminary data.</text>
</comment>
<dbReference type="AlphaFoldDB" id="A0A953IAQ0"/>
<evidence type="ECO:0000256" key="1">
    <source>
        <dbReference type="HAMAP-Rule" id="MF_01526"/>
    </source>
</evidence>
<evidence type="ECO:0000313" key="3">
    <source>
        <dbReference type="EMBL" id="MBY6274660.1"/>
    </source>
</evidence>
<dbReference type="Pfam" id="PF06133">
    <property type="entry name" value="Com_YlbF"/>
    <property type="match status" value="1"/>
</dbReference>
<evidence type="ECO:0000313" key="4">
    <source>
        <dbReference type="Proteomes" id="UP000732377"/>
    </source>
</evidence>
<gene>
    <name evidence="3" type="ORF">CWE10_00355</name>
</gene>
<dbReference type="Gene3D" id="1.20.1500.10">
    <property type="entry name" value="YheA/YmcA-like"/>
    <property type="match status" value="1"/>
</dbReference>
<proteinExistence type="inferred from homology"/>
<dbReference type="InterPro" id="IPR023378">
    <property type="entry name" value="YheA/YmcA-like_dom_sf"/>
</dbReference>